<evidence type="ECO:0000256" key="7">
    <source>
        <dbReference type="SAM" id="Phobius"/>
    </source>
</evidence>
<dbReference type="HOGENOM" id="CLU_001265_2_0_1"/>
<dbReference type="Gene3D" id="1.20.1250.20">
    <property type="entry name" value="MFS general substrate transporter like domains"/>
    <property type="match status" value="2"/>
</dbReference>
<dbReference type="PROSITE" id="PS50850">
    <property type="entry name" value="MFS"/>
    <property type="match status" value="1"/>
</dbReference>
<name>A0A0A1UW71_9HYPO</name>
<dbReference type="eggNOG" id="KOG2533">
    <property type="taxonomic scope" value="Eukaryota"/>
</dbReference>
<keyword evidence="5 7" id="KW-0472">Membrane</keyword>
<feature type="compositionally biased region" description="Low complexity" evidence="6">
    <location>
        <begin position="12"/>
        <end position="28"/>
    </location>
</feature>
<dbReference type="InterPro" id="IPR036259">
    <property type="entry name" value="MFS_trans_sf"/>
</dbReference>
<dbReference type="InterPro" id="IPR020846">
    <property type="entry name" value="MFS_dom"/>
</dbReference>
<proteinExistence type="predicted"/>
<evidence type="ECO:0000313" key="9">
    <source>
        <dbReference type="EMBL" id="EXV01601.1"/>
    </source>
</evidence>
<feature type="transmembrane region" description="Helical" evidence="7">
    <location>
        <begin position="254"/>
        <end position="275"/>
    </location>
</feature>
<dbReference type="FunFam" id="1.20.1250.20:FF:000106">
    <property type="entry name" value="MFS transporter, putative"/>
    <property type="match status" value="1"/>
</dbReference>
<protein>
    <submittedName>
        <fullName evidence="9">MFS transporter</fullName>
    </submittedName>
</protein>
<dbReference type="EMBL" id="JELW01000007">
    <property type="protein sequence ID" value="EXV01601.1"/>
    <property type="molecule type" value="Genomic_DNA"/>
</dbReference>
<organism evidence="9 10">
    <name type="scientific">Metarhizium robertsii</name>
    <dbReference type="NCBI Taxonomy" id="568076"/>
    <lineage>
        <taxon>Eukaryota</taxon>
        <taxon>Fungi</taxon>
        <taxon>Dikarya</taxon>
        <taxon>Ascomycota</taxon>
        <taxon>Pezizomycotina</taxon>
        <taxon>Sordariomycetes</taxon>
        <taxon>Hypocreomycetidae</taxon>
        <taxon>Hypocreales</taxon>
        <taxon>Clavicipitaceae</taxon>
        <taxon>Metarhizium</taxon>
    </lineage>
</organism>
<dbReference type="Proteomes" id="UP000030151">
    <property type="component" value="Unassembled WGS sequence"/>
</dbReference>
<evidence type="ECO:0000256" key="2">
    <source>
        <dbReference type="ARBA" id="ARBA00022448"/>
    </source>
</evidence>
<reference evidence="9 10" key="1">
    <citation type="submission" date="2014-02" db="EMBL/GenBank/DDBJ databases">
        <title>The genome sequence of the entomopathogenic fungus Metarhizium robertsii ARSEF 2575.</title>
        <authorList>
            <person name="Giuliano Garisto Donzelli B."/>
            <person name="Roe B.A."/>
            <person name="Macmil S.L."/>
            <person name="Krasnoff S.B."/>
            <person name="Gibson D.M."/>
        </authorList>
    </citation>
    <scope>NUCLEOTIDE SEQUENCE [LARGE SCALE GENOMIC DNA]</scope>
    <source>
        <strain evidence="9 10">ARSEF 2575</strain>
    </source>
</reference>
<sequence length="547" mass="62188">MKNHVQHKTLQAGSSATTSSAPSEVAESNFDDLPPSTGHQYGSVEPHVFTSSARAAYWRNMYENAKYECRHRFDPSFQWSPQGEVIVKRKLDWRIMLWVWVMFSSLDLVRRNINRAVSDSLLADLKVNTNDYNTGQTIYLVCFLAAELPGGLISKRVGPFRYTPTVIILWGGLCMVQAAMRARWSFWLLRGLLGFAQGGFIPEMVLYLSYFYKSNELPFRLSLFYTVIPLTQIYGSLFAGGLLEMRGLQGLAGWRWLFLVEGLICVVIGFISYFVMAPSITEPAFAFKRPDGTNKWWTEAEEKILVNRLLRDDPTKGDMNNRTAVSARGMWEALTTYDLWPIFILGIFVWIPFQPTANYLSLTLRNLGYTVFQSNLLAIPGYALFAINTVVLGWFSERFNERLLIAAGSNIWVLPFFIGLICIKPDANPWVRYTLLTGINGIPYTHSIIVGLVSRNAKAVGRRAVAAAVYNMTYQIGSIAAVNIYRDEDKPYYYKANKGLVGLCVFNILLFVLAKLYYVWRNRVIDRQHAETPASEKSRMVDARFAH</sequence>
<keyword evidence="2" id="KW-0813">Transport</keyword>
<feature type="domain" description="Major facilitator superfamily (MFS) profile" evidence="8">
    <location>
        <begin position="93"/>
        <end position="547"/>
    </location>
</feature>
<comment type="subcellular location">
    <subcellularLocation>
        <location evidence="1">Membrane</location>
        <topology evidence="1">Multi-pass membrane protein</topology>
    </subcellularLocation>
</comment>
<dbReference type="SUPFAM" id="SSF103473">
    <property type="entry name" value="MFS general substrate transporter"/>
    <property type="match status" value="1"/>
</dbReference>
<evidence type="ECO:0000256" key="3">
    <source>
        <dbReference type="ARBA" id="ARBA00022692"/>
    </source>
</evidence>
<feature type="transmembrane region" description="Helical" evidence="7">
    <location>
        <begin position="403"/>
        <end position="421"/>
    </location>
</feature>
<feature type="region of interest" description="Disordered" evidence="6">
    <location>
        <begin position="1"/>
        <end position="44"/>
    </location>
</feature>
<feature type="transmembrane region" description="Helical" evidence="7">
    <location>
        <begin position="465"/>
        <end position="485"/>
    </location>
</feature>
<evidence type="ECO:0000256" key="5">
    <source>
        <dbReference type="ARBA" id="ARBA00023136"/>
    </source>
</evidence>
<feature type="transmembrane region" description="Helical" evidence="7">
    <location>
        <begin position="337"/>
        <end position="357"/>
    </location>
</feature>
<comment type="caution">
    <text evidence="9">The sequence shown here is derived from an EMBL/GenBank/DDBJ whole genome shotgun (WGS) entry which is preliminary data.</text>
</comment>
<feature type="transmembrane region" description="Helical" evidence="7">
    <location>
        <begin position="223"/>
        <end position="242"/>
    </location>
</feature>
<dbReference type="GO" id="GO:0016020">
    <property type="term" value="C:membrane"/>
    <property type="evidence" value="ECO:0007669"/>
    <property type="project" value="UniProtKB-SubCell"/>
</dbReference>
<keyword evidence="4 7" id="KW-1133">Transmembrane helix</keyword>
<dbReference type="PANTHER" id="PTHR43791">
    <property type="entry name" value="PERMEASE-RELATED"/>
    <property type="match status" value="1"/>
</dbReference>
<keyword evidence="3 7" id="KW-0812">Transmembrane</keyword>
<dbReference type="GO" id="GO:0022857">
    <property type="term" value="F:transmembrane transporter activity"/>
    <property type="evidence" value="ECO:0007669"/>
    <property type="project" value="InterPro"/>
</dbReference>
<evidence type="ECO:0000313" key="10">
    <source>
        <dbReference type="Proteomes" id="UP000030151"/>
    </source>
</evidence>
<accession>A0A0A1UW71</accession>
<feature type="transmembrane region" description="Helical" evidence="7">
    <location>
        <begin position="186"/>
        <end position="211"/>
    </location>
</feature>
<evidence type="ECO:0000256" key="1">
    <source>
        <dbReference type="ARBA" id="ARBA00004141"/>
    </source>
</evidence>
<dbReference type="InterPro" id="IPR011701">
    <property type="entry name" value="MFS"/>
</dbReference>
<feature type="transmembrane region" description="Helical" evidence="7">
    <location>
        <begin position="377"/>
        <end position="396"/>
    </location>
</feature>
<dbReference type="Pfam" id="PF07690">
    <property type="entry name" value="MFS_1"/>
    <property type="match status" value="1"/>
</dbReference>
<evidence type="ECO:0000256" key="4">
    <source>
        <dbReference type="ARBA" id="ARBA00022989"/>
    </source>
</evidence>
<feature type="transmembrane region" description="Helical" evidence="7">
    <location>
        <begin position="500"/>
        <end position="520"/>
    </location>
</feature>
<evidence type="ECO:0000259" key="8">
    <source>
        <dbReference type="PROSITE" id="PS50850"/>
    </source>
</evidence>
<dbReference type="OrthoDB" id="1935484at2759"/>
<evidence type="ECO:0000256" key="6">
    <source>
        <dbReference type="SAM" id="MobiDB-lite"/>
    </source>
</evidence>
<dbReference type="PANTHER" id="PTHR43791:SF65">
    <property type="entry name" value="MAJOR FACILITATOR SUPERFAMILY (MFS) PROFILE DOMAIN-CONTAINING PROTEIN-RELATED"/>
    <property type="match status" value="1"/>
</dbReference>
<gene>
    <name evidence="9" type="ORF">X797_005117</name>
</gene>
<dbReference type="AlphaFoldDB" id="A0A0A1UW71"/>